<dbReference type="Gene3D" id="3.40.50.300">
    <property type="entry name" value="P-loop containing nucleotide triphosphate hydrolases"/>
    <property type="match status" value="1"/>
</dbReference>
<feature type="domain" description="Hda lid" evidence="1">
    <location>
        <begin position="169"/>
        <end position="233"/>
    </location>
</feature>
<dbReference type="NCBIfam" id="TIGR03420">
    <property type="entry name" value="DnaA_homol_Hda"/>
    <property type="match status" value="1"/>
</dbReference>
<dbReference type="EMBL" id="LWSA01000257">
    <property type="protein sequence ID" value="OCX69272.1"/>
    <property type="molecule type" value="Genomic_DNA"/>
</dbReference>
<dbReference type="InterPro" id="IPR017788">
    <property type="entry name" value="Hda"/>
</dbReference>
<dbReference type="GO" id="GO:0032297">
    <property type="term" value="P:negative regulation of DNA-templated DNA replication initiation"/>
    <property type="evidence" value="ECO:0007669"/>
    <property type="project" value="InterPro"/>
</dbReference>
<keyword evidence="5" id="KW-1185">Reference proteome</keyword>
<comment type="caution">
    <text evidence="2">The sequence shown here is derived from an EMBL/GenBank/DDBJ whole genome shotgun (WGS) entry which is preliminary data.</text>
</comment>
<sequence>MLANGQMRLPLGLRSGATLDDFCPEPNTAALNAVRSLLVRPAPVFVLYLYGPGGVGKSHLLQGAAQSDAGWIPYIECAEMMQSFVDLALPDTFSSLVDAPLVCLDNVDAWAGQVDQEKFLYDLYNERFHRARPLLMAGREAPRQLVWTLPDWASRFSACVPMALQLPDDLQRLHILQTMARRRGLRMDRDVARYVLRHQSRDMVVLESLLEMLDARSWEQQRQLTIPFIRHCLDREASS</sequence>
<dbReference type="PANTHER" id="PTHR30050">
    <property type="entry name" value="CHROMOSOMAL REPLICATION INITIATOR PROTEIN DNAA"/>
    <property type="match status" value="1"/>
</dbReference>
<protein>
    <submittedName>
        <fullName evidence="2">DnaA regulatory inactivator Hda</fullName>
    </submittedName>
</protein>
<dbReference type="STRING" id="930.GCA_002079865_03385"/>
<dbReference type="OrthoDB" id="5295356at2"/>
<dbReference type="PANTHER" id="PTHR30050:SF5">
    <property type="entry name" value="DNAA REGULATORY INACTIVATOR HDA"/>
    <property type="match status" value="1"/>
</dbReference>
<evidence type="ECO:0000259" key="1">
    <source>
        <dbReference type="Pfam" id="PF22688"/>
    </source>
</evidence>
<reference evidence="2 4" key="1">
    <citation type="journal article" date="2016" name="Int. J. Mol. Sci.">
        <title>Comparative genomics of the extreme acidophile Acidithiobacillus thiooxidans reveals intraspecific divergence and niche adaptation.</title>
        <authorList>
            <person name="Zhang X."/>
            <person name="Feng X."/>
            <person name="Tao J."/>
            <person name="Ma L."/>
            <person name="Xiao Y."/>
            <person name="Liang Y."/>
            <person name="Liu X."/>
            <person name="Yin H."/>
        </authorList>
    </citation>
    <scope>NUCLEOTIDE SEQUENCE [LARGE SCALE GENOMIC DNA]</scope>
    <source>
        <strain evidence="3 4">A02</strain>
        <strain evidence="2">DXS-W</strain>
    </source>
</reference>
<name>A0A1C2HYN7_ACITH</name>
<accession>A0A1C2HYN7</accession>
<gene>
    <name evidence="2" type="ORF">A6M23_16935</name>
    <name evidence="3" type="ORF">A6P07_16860</name>
</gene>
<dbReference type="InterPro" id="IPR055199">
    <property type="entry name" value="Hda_lid"/>
</dbReference>
<proteinExistence type="predicted"/>
<dbReference type="eggNOG" id="COG0593">
    <property type="taxonomic scope" value="Bacteria"/>
</dbReference>
<dbReference type="RefSeq" id="WP_024894999.1">
    <property type="nucleotide sequence ID" value="NZ_JAAOMO010000227.1"/>
</dbReference>
<dbReference type="Proteomes" id="UP000094893">
    <property type="component" value="Unassembled WGS sequence"/>
</dbReference>
<dbReference type="InterPro" id="IPR027417">
    <property type="entry name" value="P-loop_NTPase"/>
</dbReference>
<evidence type="ECO:0000313" key="2">
    <source>
        <dbReference type="EMBL" id="OCX68868.1"/>
    </source>
</evidence>
<dbReference type="Proteomes" id="UP000095008">
    <property type="component" value="Unassembled WGS sequence"/>
</dbReference>
<dbReference type="GO" id="GO:0006270">
    <property type="term" value="P:DNA replication initiation"/>
    <property type="evidence" value="ECO:0007669"/>
    <property type="project" value="TreeGrafter"/>
</dbReference>
<dbReference type="Pfam" id="PF22688">
    <property type="entry name" value="Hda_lid"/>
    <property type="match status" value="1"/>
</dbReference>
<dbReference type="EMBL" id="LWRY01000246">
    <property type="protein sequence ID" value="OCX68868.1"/>
    <property type="molecule type" value="Genomic_DNA"/>
</dbReference>
<evidence type="ECO:0000313" key="4">
    <source>
        <dbReference type="Proteomes" id="UP000094893"/>
    </source>
</evidence>
<dbReference type="Gene3D" id="1.10.8.60">
    <property type="match status" value="1"/>
</dbReference>
<evidence type="ECO:0000313" key="3">
    <source>
        <dbReference type="EMBL" id="OCX69272.1"/>
    </source>
</evidence>
<evidence type="ECO:0000313" key="5">
    <source>
        <dbReference type="Proteomes" id="UP000095008"/>
    </source>
</evidence>
<organism evidence="2 5">
    <name type="scientific">Acidithiobacillus thiooxidans</name>
    <name type="common">Thiobacillus thiooxidans</name>
    <dbReference type="NCBI Taxonomy" id="930"/>
    <lineage>
        <taxon>Bacteria</taxon>
        <taxon>Pseudomonadati</taxon>
        <taxon>Pseudomonadota</taxon>
        <taxon>Acidithiobacillia</taxon>
        <taxon>Acidithiobacillales</taxon>
        <taxon>Acidithiobacillaceae</taxon>
        <taxon>Acidithiobacillus</taxon>
    </lineage>
</organism>
<dbReference type="SUPFAM" id="SSF52540">
    <property type="entry name" value="P-loop containing nucleoside triphosphate hydrolases"/>
    <property type="match status" value="1"/>
</dbReference>
<dbReference type="AlphaFoldDB" id="A0A1C2HYN7"/>